<dbReference type="AlphaFoldDB" id="A0A8J7WT84"/>
<dbReference type="InterPro" id="IPR056303">
    <property type="entry name" value="AMIN-like"/>
</dbReference>
<evidence type="ECO:0000256" key="1">
    <source>
        <dbReference type="SAM" id="MobiDB-lite"/>
    </source>
</evidence>
<evidence type="ECO:0000313" key="4">
    <source>
        <dbReference type="EMBL" id="MBS2965250.1"/>
    </source>
</evidence>
<feature type="domain" description="AMIN-like" evidence="3">
    <location>
        <begin position="124"/>
        <end position="216"/>
    </location>
</feature>
<keyword evidence="2" id="KW-0732">Signal</keyword>
<feature type="region of interest" description="Disordered" evidence="1">
    <location>
        <begin position="30"/>
        <end position="73"/>
    </location>
</feature>
<dbReference type="Pfam" id="PF24837">
    <property type="entry name" value="AMIN-like"/>
    <property type="match status" value="1"/>
</dbReference>
<dbReference type="RefSeq" id="WP_211469608.1">
    <property type="nucleotide sequence ID" value="NZ_JAGSXH010000075.1"/>
</dbReference>
<feature type="signal peptide" evidence="2">
    <location>
        <begin position="1"/>
        <end position="30"/>
    </location>
</feature>
<name>A0A8J7WT84_9ACTN</name>
<sequence>MNGTRKTEAAFAPLAVLVLAMLGGCGGGAAAPGAAPSSVPSVSASPTGAATTSPGPSRSATAPAARTSPPAPSATVVLSRVTYQWGWPNAHGSALVTHTYPVPPLPQLVRIAVGDHPRDPGERPFNRMTFTFTTAFPTYRFAYTGTLTGSGSGQTVPLKGAGVLTITFSQAQAHTADGSRSSITAQPGRDIALTRIVDYAQAGDFEGVVTYGLGIAWPIPQSNPQIAVRAYETETITGGGQHLYAVAFDVDATNPAGR</sequence>
<reference evidence="4" key="1">
    <citation type="submission" date="2021-04" db="EMBL/GenBank/DDBJ databases">
        <title>Genome based classification of Actinospica acidithermotolerans sp. nov., an actinobacterium isolated from an Indonesian hot spring.</title>
        <authorList>
            <person name="Kusuma A.B."/>
            <person name="Putra K.E."/>
            <person name="Nafisah S."/>
            <person name="Loh J."/>
            <person name="Nouioui I."/>
            <person name="Goodfellow M."/>
        </authorList>
    </citation>
    <scope>NUCLEOTIDE SEQUENCE</scope>
    <source>
        <strain evidence="4">DSM 45618</strain>
    </source>
</reference>
<protein>
    <recommendedName>
        <fullName evidence="3">AMIN-like domain-containing protein</fullName>
    </recommendedName>
</protein>
<dbReference type="Proteomes" id="UP000677913">
    <property type="component" value="Unassembled WGS sequence"/>
</dbReference>
<keyword evidence="5" id="KW-1185">Reference proteome</keyword>
<proteinExistence type="predicted"/>
<evidence type="ECO:0000256" key="2">
    <source>
        <dbReference type="SAM" id="SignalP"/>
    </source>
</evidence>
<evidence type="ECO:0000313" key="5">
    <source>
        <dbReference type="Proteomes" id="UP000677913"/>
    </source>
</evidence>
<organism evidence="4 5">
    <name type="scientific">Actinocrinis puniceicyclus</name>
    <dbReference type="NCBI Taxonomy" id="977794"/>
    <lineage>
        <taxon>Bacteria</taxon>
        <taxon>Bacillati</taxon>
        <taxon>Actinomycetota</taxon>
        <taxon>Actinomycetes</taxon>
        <taxon>Catenulisporales</taxon>
        <taxon>Actinospicaceae</taxon>
        <taxon>Actinocrinis</taxon>
    </lineage>
</organism>
<dbReference type="PROSITE" id="PS51257">
    <property type="entry name" value="PROKAR_LIPOPROTEIN"/>
    <property type="match status" value="1"/>
</dbReference>
<comment type="caution">
    <text evidence="4">The sequence shown here is derived from an EMBL/GenBank/DDBJ whole genome shotgun (WGS) entry which is preliminary data.</text>
</comment>
<feature type="compositionally biased region" description="Low complexity" evidence="1">
    <location>
        <begin position="31"/>
        <end position="68"/>
    </location>
</feature>
<accession>A0A8J7WT84</accession>
<feature type="chain" id="PRO_5035329730" description="AMIN-like domain-containing protein" evidence="2">
    <location>
        <begin position="31"/>
        <end position="258"/>
    </location>
</feature>
<gene>
    <name evidence="4" type="ORF">KGA66_19530</name>
</gene>
<dbReference type="EMBL" id="JAGSXH010000075">
    <property type="protein sequence ID" value="MBS2965250.1"/>
    <property type="molecule type" value="Genomic_DNA"/>
</dbReference>
<evidence type="ECO:0000259" key="3">
    <source>
        <dbReference type="Pfam" id="PF24837"/>
    </source>
</evidence>